<sequence length="108" mass="12170">MMREECKHFQSRTYDSGEASRFCVLDLAPEAPWRCPDNCPSFAPRLADVAWVHGSLIPKALGPEPNDIDSEDVQAVLQDAEKVVEEEAQEVAQEKPRGIMSKWRGRKS</sequence>
<reference evidence="3" key="1">
    <citation type="submission" date="2016-11" db="EMBL/GenBank/DDBJ databases">
        <authorList>
            <person name="Varghese N."/>
            <person name="Submissions S."/>
        </authorList>
    </citation>
    <scope>NUCLEOTIDE SEQUENCE [LARGE SCALE GENOMIC DNA]</scope>
    <source>
        <strain evidence="3">DSM 19514</strain>
    </source>
</reference>
<evidence type="ECO:0000256" key="1">
    <source>
        <dbReference type="SAM" id="MobiDB-lite"/>
    </source>
</evidence>
<dbReference type="AlphaFoldDB" id="A0A1M4VUL4"/>
<protein>
    <submittedName>
        <fullName evidence="2">Uncharacterized protein</fullName>
    </submittedName>
</protein>
<evidence type="ECO:0000313" key="2">
    <source>
        <dbReference type="EMBL" id="SHE72608.1"/>
    </source>
</evidence>
<name>A0A1M4VUL4_9ACTN</name>
<dbReference type="EMBL" id="FQUL01000019">
    <property type="protein sequence ID" value="SHE72608.1"/>
    <property type="molecule type" value="Genomic_DNA"/>
</dbReference>
<organism evidence="2 3">
    <name type="scientific">Ferrithrix thermotolerans DSM 19514</name>
    <dbReference type="NCBI Taxonomy" id="1121881"/>
    <lineage>
        <taxon>Bacteria</taxon>
        <taxon>Bacillati</taxon>
        <taxon>Actinomycetota</taxon>
        <taxon>Acidimicrobiia</taxon>
        <taxon>Acidimicrobiales</taxon>
        <taxon>Acidimicrobiaceae</taxon>
        <taxon>Ferrithrix</taxon>
    </lineage>
</organism>
<accession>A0A1M4VUL4</accession>
<dbReference type="Proteomes" id="UP000184295">
    <property type="component" value="Unassembled WGS sequence"/>
</dbReference>
<feature type="region of interest" description="Disordered" evidence="1">
    <location>
        <begin position="87"/>
        <end position="108"/>
    </location>
</feature>
<evidence type="ECO:0000313" key="3">
    <source>
        <dbReference type="Proteomes" id="UP000184295"/>
    </source>
</evidence>
<proteinExistence type="predicted"/>
<dbReference type="RefSeq" id="WP_072790568.1">
    <property type="nucleotide sequence ID" value="NZ_FQUL01000019.1"/>
</dbReference>
<keyword evidence="3" id="KW-1185">Reference proteome</keyword>
<gene>
    <name evidence="2" type="ORF">SAMN02745225_01443</name>
</gene>